<accession>A0A645IJJ0</accession>
<sequence length="69" mass="7577">MPVLKDAEGYFGSPTSDSKRGMITEDTRRIMMNIFAFGGKEGLEGFLAFAKDLLLQYAQAADLETGIIQ</sequence>
<dbReference type="AlphaFoldDB" id="A0A645IJJ0"/>
<evidence type="ECO:0000256" key="1">
    <source>
        <dbReference type="SAM" id="MobiDB-lite"/>
    </source>
</evidence>
<protein>
    <submittedName>
        <fullName evidence="2">Uncharacterized protein</fullName>
    </submittedName>
</protein>
<gene>
    <name evidence="2" type="ORF">SDC9_195095</name>
</gene>
<comment type="caution">
    <text evidence="2">The sequence shown here is derived from an EMBL/GenBank/DDBJ whole genome shotgun (WGS) entry which is preliminary data.</text>
</comment>
<evidence type="ECO:0000313" key="2">
    <source>
        <dbReference type="EMBL" id="MPN47493.1"/>
    </source>
</evidence>
<reference evidence="2" key="1">
    <citation type="submission" date="2019-08" db="EMBL/GenBank/DDBJ databases">
        <authorList>
            <person name="Kucharzyk K."/>
            <person name="Murdoch R.W."/>
            <person name="Higgins S."/>
            <person name="Loffler F."/>
        </authorList>
    </citation>
    <scope>NUCLEOTIDE SEQUENCE</scope>
</reference>
<name>A0A645IJJ0_9ZZZZ</name>
<feature type="region of interest" description="Disordered" evidence="1">
    <location>
        <begin position="1"/>
        <end position="22"/>
    </location>
</feature>
<organism evidence="2">
    <name type="scientific">bioreactor metagenome</name>
    <dbReference type="NCBI Taxonomy" id="1076179"/>
    <lineage>
        <taxon>unclassified sequences</taxon>
        <taxon>metagenomes</taxon>
        <taxon>ecological metagenomes</taxon>
    </lineage>
</organism>
<proteinExistence type="predicted"/>
<dbReference type="EMBL" id="VSSQ01109028">
    <property type="protein sequence ID" value="MPN47493.1"/>
    <property type="molecule type" value="Genomic_DNA"/>
</dbReference>